<reference evidence="1" key="1">
    <citation type="submission" date="2023-04" db="EMBL/GenBank/DDBJ databases">
        <authorList>
            <consortium name="ELIXIR-Norway"/>
        </authorList>
    </citation>
    <scope>NUCLEOTIDE SEQUENCE [LARGE SCALE GENOMIC DNA]</scope>
</reference>
<evidence type="ECO:0000313" key="1">
    <source>
        <dbReference type="EMBL" id="CAI9168986.1"/>
    </source>
</evidence>
<organism evidence="1 2">
    <name type="scientific">Rangifer tarandus platyrhynchus</name>
    <name type="common">Svalbard reindeer</name>
    <dbReference type="NCBI Taxonomy" id="3082113"/>
    <lineage>
        <taxon>Eukaryota</taxon>
        <taxon>Metazoa</taxon>
        <taxon>Chordata</taxon>
        <taxon>Craniata</taxon>
        <taxon>Vertebrata</taxon>
        <taxon>Euteleostomi</taxon>
        <taxon>Mammalia</taxon>
        <taxon>Eutheria</taxon>
        <taxon>Laurasiatheria</taxon>
        <taxon>Artiodactyla</taxon>
        <taxon>Ruminantia</taxon>
        <taxon>Pecora</taxon>
        <taxon>Cervidae</taxon>
        <taxon>Odocoileinae</taxon>
        <taxon>Rangifer</taxon>
    </lineage>
</organism>
<sequence>MPLTEAPLVQTFWDGKISNRITDLNESCFCFFPKEHILLNQAEKDTQMEFSKPFKVVLNVNAHFFLCNVKIRQNLTSYERPVFPTLGVKKRRFSCIRTAS</sequence>
<proteinExistence type="predicted"/>
<dbReference type="EMBL" id="OX459964">
    <property type="protein sequence ID" value="CAI9168986.1"/>
    <property type="molecule type" value="Genomic_DNA"/>
</dbReference>
<evidence type="ECO:0000313" key="2">
    <source>
        <dbReference type="Proteomes" id="UP001176941"/>
    </source>
</evidence>
<dbReference type="Proteomes" id="UP001176941">
    <property type="component" value="Chromosome 28"/>
</dbReference>
<gene>
    <name evidence="1" type="ORF">MRATA1EN1_LOCUS17948</name>
</gene>
<name>A0ABN8Z7B3_RANTA</name>
<accession>A0ABN8Z7B3</accession>
<keyword evidence="2" id="KW-1185">Reference proteome</keyword>
<protein>
    <submittedName>
        <fullName evidence="1">Uncharacterized protein</fullName>
    </submittedName>
</protein>